<dbReference type="AlphaFoldDB" id="A0A022KXU1"/>
<keyword evidence="4" id="KW-1185">Reference proteome</keyword>
<protein>
    <recommendedName>
        <fullName evidence="2">SWIM-type domain-containing protein</fullName>
    </recommendedName>
</protein>
<keyword evidence="1" id="KW-0862">Zinc</keyword>
<dbReference type="EMBL" id="AORC01000009">
    <property type="protein sequence ID" value="EYT49468.1"/>
    <property type="molecule type" value="Genomic_DNA"/>
</dbReference>
<dbReference type="RefSeq" id="WP_017823255.1">
    <property type="nucleotide sequence ID" value="NZ_AORC01000009.1"/>
</dbReference>
<accession>A0A022KXU1</accession>
<feature type="domain" description="SWIM-type" evidence="2">
    <location>
        <begin position="425"/>
        <end position="463"/>
    </location>
</feature>
<evidence type="ECO:0000313" key="4">
    <source>
        <dbReference type="Proteomes" id="UP000019754"/>
    </source>
</evidence>
<comment type="caution">
    <text evidence="3">The sequence shown here is derived from an EMBL/GenBank/DDBJ whole genome shotgun (WGS) entry which is preliminary data.</text>
</comment>
<dbReference type="HOGENOM" id="CLU_023622_1_0_11"/>
<gene>
    <name evidence="3" type="ORF">D641_0108615</name>
</gene>
<evidence type="ECO:0000259" key="2">
    <source>
        <dbReference type="PROSITE" id="PS50966"/>
    </source>
</evidence>
<dbReference type="GO" id="GO:0008270">
    <property type="term" value="F:zinc ion binding"/>
    <property type="evidence" value="ECO:0007669"/>
    <property type="project" value="UniProtKB-KW"/>
</dbReference>
<keyword evidence="1" id="KW-0479">Metal-binding</keyword>
<keyword evidence="1" id="KW-0863">Zinc-finger</keyword>
<evidence type="ECO:0000256" key="1">
    <source>
        <dbReference type="PROSITE-ProRule" id="PRU00325"/>
    </source>
</evidence>
<proteinExistence type="predicted"/>
<name>A0A022KXU1_9MICO</name>
<dbReference type="InterPro" id="IPR007527">
    <property type="entry name" value="Znf_SWIM"/>
</dbReference>
<sequence>MQASQDLATGPGSAFASPSTVDGTGMHLGLAPALTPDGLVASASFFHGFLTQPQVYARGLLALAEITATRYFQYTPSHLRDPVFTAHGDRLRAEVFSACNGVAARLDLHACAVDGGEIGRGTTNVDLGETMKSALAQVRAEQLMHLDVGREQVTVSTLDRTETERKVEMPARWIPAFGNLAGIHRGFEQLASYDGATARRILGQLPVSYRSGTDASWISMHGRMPRLTDRPGPGAVRIPGAHRLVAARRLLTHLQGMEVYGDPDAGRGVVVEFPLPGGRLSLGLTEQSWRGFSGEGALLVSLSAPQAAVDADVLSTLLAFEPVIEVPRMMREAALPEQRVLDGLAVLAASGRVGWDLAQQAYYHRELPHDPSRVERDHPRVRSARRLVAQGAVHHREGDRFWVESSQQDEIPAGATTDADGRHGYDVNLRGPGADTCACPWVAQEGLSRGPCKHILAARILTEDGTYALVDDHQPV</sequence>
<evidence type="ECO:0000313" key="3">
    <source>
        <dbReference type="EMBL" id="EYT49468.1"/>
    </source>
</evidence>
<dbReference type="STRING" id="1249481.D641_0108615"/>
<organism evidence="3 4">
    <name type="scientific">Brachybacterium muris UCD-AY4</name>
    <dbReference type="NCBI Taxonomy" id="1249481"/>
    <lineage>
        <taxon>Bacteria</taxon>
        <taxon>Bacillati</taxon>
        <taxon>Actinomycetota</taxon>
        <taxon>Actinomycetes</taxon>
        <taxon>Micrococcales</taxon>
        <taxon>Dermabacteraceae</taxon>
        <taxon>Brachybacterium</taxon>
    </lineage>
</organism>
<dbReference type="PROSITE" id="PS50966">
    <property type="entry name" value="ZF_SWIM"/>
    <property type="match status" value="1"/>
</dbReference>
<dbReference type="Proteomes" id="UP000019754">
    <property type="component" value="Unassembled WGS sequence"/>
</dbReference>
<reference evidence="3 4" key="1">
    <citation type="journal article" date="2013" name="Genome Announc.">
        <title>Draft genome sequence of an Actinobacterium, Brachybacterium muris strain UCD-AY4.</title>
        <authorList>
            <person name="Lo J.R."/>
            <person name="Lang J.M."/>
            <person name="Darling A.E."/>
            <person name="Eisen J.A."/>
            <person name="Coil D.A."/>
        </authorList>
    </citation>
    <scope>NUCLEOTIDE SEQUENCE [LARGE SCALE GENOMIC DNA]</scope>
    <source>
        <strain evidence="3 4">UCD-AY4</strain>
    </source>
</reference>